<dbReference type="Pfam" id="PF00001">
    <property type="entry name" value="7tm_1"/>
    <property type="match status" value="1"/>
</dbReference>
<dbReference type="AlphaFoldDB" id="A0A9N7V4V8"/>
<sequence length="359" mass="39938">MEGSAWWRDKSVLGLRSFSGLLASSSALVMQTLQEAELCFPLLLNSSCRKLVLPQAGRTITYLLLSSMSLLTVTLNLLVIISISHFRQLHTPTNLLLLSLAISDFLIGFRVSFQIVVLDGCWLLGEHICALIIILDYIITSASIGTMVLISIDRYVAICDPMHYPTKFTQRKVRVYVCSCWAASALTQILLQRDNLMDPGSSHSCYGECAFFQDQVSGLVDLLLSFIGPVSIIIVLHVRVFLVVVAQARAMQSQITAVALVKVRVKKSEIKAARILGVVIVVFLICTCPYFCVSIMSQGQSVNLTSYTFLMCLFYLNSSLNPMIYAFFYPWFKKSMKLIVTLQILKSGSSDSRLVKSLQ</sequence>
<dbReference type="Proteomes" id="UP001153269">
    <property type="component" value="Unassembled WGS sequence"/>
</dbReference>
<gene>
    <name evidence="13" type="ORF">PLEPLA_LOCUS29899</name>
</gene>
<comment type="subcellular location">
    <subcellularLocation>
        <location evidence="1">Cell membrane</location>
        <topology evidence="1">Multi-pass membrane protein</topology>
    </subcellularLocation>
</comment>
<evidence type="ECO:0000256" key="7">
    <source>
        <dbReference type="ARBA" id="ARBA00023170"/>
    </source>
</evidence>
<reference evidence="13" key="1">
    <citation type="submission" date="2020-03" db="EMBL/GenBank/DDBJ databases">
        <authorList>
            <person name="Weist P."/>
        </authorList>
    </citation>
    <scope>NUCLEOTIDE SEQUENCE</scope>
</reference>
<keyword evidence="6 10" id="KW-0472">Membrane</keyword>
<organism evidence="13 14">
    <name type="scientific">Pleuronectes platessa</name>
    <name type="common">European plaice</name>
    <dbReference type="NCBI Taxonomy" id="8262"/>
    <lineage>
        <taxon>Eukaryota</taxon>
        <taxon>Metazoa</taxon>
        <taxon>Chordata</taxon>
        <taxon>Craniata</taxon>
        <taxon>Vertebrata</taxon>
        <taxon>Euteleostomi</taxon>
        <taxon>Actinopterygii</taxon>
        <taxon>Neopterygii</taxon>
        <taxon>Teleostei</taxon>
        <taxon>Neoteleostei</taxon>
        <taxon>Acanthomorphata</taxon>
        <taxon>Carangaria</taxon>
        <taxon>Pleuronectiformes</taxon>
        <taxon>Pleuronectoidei</taxon>
        <taxon>Pleuronectidae</taxon>
        <taxon>Pleuronectes</taxon>
    </lineage>
</organism>
<dbReference type="PRINTS" id="PR00237">
    <property type="entry name" value="GPCRRHODOPSN"/>
</dbReference>
<evidence type="ECO:0000259" key="12">
    <source>
        <dbReference type="PROSITE" id="PS50262"/>
    </source>
</evidence>
<feature type="transmembrane region" description="Helical" evidence="10">
    <location>
        <begin position="272"/>
        <end position="296"/>
    </location>
</feature>
<keyword evidence="8 9" id="KW-0807">Transducer</keyword>
<dbReference type="PROSITE" id="PS50262">
    <property type="entry name" value="G_PROTEIN_RECEP_F1_2"/>
    <property type="match status" value="1"/>
</dbReference>
<dbReference type="InterPro" id="IPR017452">
    <property type="entry name" value="GPCR_Rhodpsn_7TM"/>
</dbReference>
<dbReference type="InterPro" id="IPR000276">
    <property type="entry name" value="GPCR_Rhodpsn"/>
</dbReference>
<keyword evidence="7 9" id="KW-0675">Receptor</keyword>
<accession>A0A9N7V4V8</accession>
<evidence type="ECO:0000313" key="13">
    <source>
        <dbReference type="EMBL" id="CAB1442213.1"/>
    </source>
</evidence>
<keyword evidence="2" id="KW-1003">Cell membrane</keyword>
<dbReference type="InterPro" id="IPR050569">
    <property type="entry name" value="TAAR"/>
</dbReference>
<feature type="signal peptide" evidence="11">
    <location>
        <begin position="1"/>
        <end position="27"/>
    </location>
</feature>
<dbReference type="EMBL" id="CADEAL010002799">
    <property type="protein sequence ID" value="CAB1442213.1"/>
    <property type="molecule type" value="Genomic_DNA"/>
</dbReference>
<comment type="similarity">
    <text evidence="9">Belongs to the G-protein coupled receptor 1 family.</text>
</comment>
<dbReference type="PANTHER" id="PTHR24249">
    <property type="entry name" value="HISTAMINE RECEPTOR-RELATED G-PROTEIN COUPLED RECEPTOR"/>
    <property type="match status" value="1"/>
</dbReference>
<evidence type="ECO:0000256" key="3">
    <source>
        <dbReference type="ARBA" id="ARBA00022692"/>
    </source>
</evidence>
<feature type="domain" description="G-protein coupled receptors family 1 profile" evidence="12">
    <location>
        <begin position="75"/>
        <end position="325"/>
    </location>
</feature>
<feature type="transmembrane region" description="Helical" evidence="10">
    <location>
        <begin position="130"/>
        <end position="152"/>
    </location>
</feature>
<dbReference type="GO" id="GO:0001594">
    <property type="term" value="F:trace-amine receptor activity"/>
    <property type="evidence" value="ECO:0007669"/>
    <property type="project" value="TreeGrafter"/>
</dbReference>
<name>A0A9N7V4V8_PLEPL</name>
<feature type="transmembrane region" description="Helical" evidence="10">
    <location>
        <begin position="60"/>
        <end position="83"/>
    </location>
</feature>
<evidence type="ECO:0000256" key="1">
    <source>
        <dbReference type="ARBA" id="ARBA00004651"/>
    </source>
</evidence>
<feature type="transmembrane region" description="Helical" evidence="10">
    <location>
        <begin position="308"/>
        <end position="328"/>
    </location>
</feature>
<evidence type="ECO:0000256" key="2">
    <source>
        <dbReference type="ARBA" id="ARBA00022475"/>
    </source>
</evidence>
<evidence type="ECO:0000256" key="9">
    <source>
        <dbReference type="RuleBase" id="RU000688"/>
    </source>
</evidence>
<dbReference type="CDD" id="cd15055">
    <property type="entry name" value="7tmA_TAARs"/>
    <property type="match status" value="1"/>
</dbReference>
<evidence type="ECO:0000256" key="11">
    <source>
        <dbReference type="SAM" id="SignalP"/>
    </source>
</evidence>
<keyword evidence="4 10" id="KW-1133">Transmembrane helix</keyword>
<evidence type="ECO:0000256" key="10">
    <source>
        <dbReference type="SAM" id="Phobius"/>
    </source>
</evidence>
<dbReference type="PROSITE" id="PS00237">
    <property type="entry name" value="G_PROTEIN_RECEP_F1_1"/>
    <property type="match status" value="1"/>
</dbReference>
<feature type="chain" id="PRO_5040350470" description="G-protein coupled receptors family 1 profile domain-containing protein" evidence="11">
    <location>
        <begin position="28"/>
        <end position="359"/>
    </location>
</feature>
<comment type="caution">
    <text evidence="13">The sequence shown here is derived from an EMBL/GenBank/DDBJ whole genome shotgun (WGS) entry which is preliminary data.</text>
</comment>
<dbReference type="Gene3D" id="1.20.1070.10">
    <property type="entry name" value="Rhodopsin 7-helix transmembrane proteins"/>
    <property type="match status" value="1"/>
</dbReference>
<evidence type="ECO:0000256" key="6">
    <source>
        <dbReference type="ARBA" id="ARBA00023136"/>
    </source>
</evidence>
<keyword evidence="5 9" id="KW-0297">G-protein coupled receptor</keyword>
<evidence type="ECO:0000256" key="4">
    <source>
        <dbReference type="ARBA" id="ARBA00022989"/>
    </source>
</evidence>
<dbReference type="SUPFAM" id="SSF81321">
    <property type="entry name" value="Family A G protein-coupled receptor-like"/>
    <property type="match status" value="1"/>
</dbReference>
<feature type="transmembrane region" description="Helical" evidence="10">
    <location>
        <begin position="222"/>
        <end position="245"/>
    </location>
</feature>
<keyword evidence="3 9" id="KW-0812">Transmembrane</keyword>
<dbReference type="GO" id="GO:0005886">
    <property type="term" value="C:plasma membrane"/>
    <property type="evidence" value="ECO:0007669"/>
    <property type="project" value="UniProtKB-SubCell"/>
</dbReference>
<keyword evidence="11" id="KW-0732">Signal</keyword>
<feature type="transmembrane region" description="Helical" evidence="10">
    <location>
        <begin position="95"/>
        <end position="118"/>
    </location>
</feature>
<keyword evidence="14" id="KW-1185">Reference proteome</keyword>
<proteinExistence type="inferred from homology"/>
<dbReference type="PANTHER" id="PTHR24249:SF381">
    <property type="entry name" value="TRACE AMINE ASSOCIATED RECEPTOR 19P-RELATED"/>
    <property type="match status" value="1"/>
</dbReference>
<evidence type="ECO:0000256" key="5">
    <source>
        <dbReference type="ARBA" id="ARBA00023040"/>
    </source>
</evidence>
<evidence type="ECO:0000256" key="8">
    <source>
        <dbReference type="ARBA" id="ARBA00023224"/>
    </source>
</evidence>
<protein>
    <recommendedName>
        <fullName evidence="12">G-protein coupled receptors family 1 profile domain-containing protein</fullName>
    </recommendedName>
</protein>
<evidence type="ECO:0000313" key="14">
    <source>
        <dbReference type="Proteomes" id="UP001153269"/>
    </source>
</evidence>
<feature type="transmembrane region" description="Helical" evidence="10">
    <location>
        <begin position="173"/>
        <end position="191"/>
    </location>
</feature>